<evidence type="ECO:0000313" key="2">
    <source>
        <dbReference type="EMBL" id="EFL43577.1"/>
    </source>
</evidence>
<protein>
    <submittedName>
        <fullName evidence="2">LICD family protein</fullName>
    </submittedName>
</protein>
<dbReference type="InterPro" id="IPR052942">
    <property type="entry name" value="LPS_cholinephosphotransferase"/>
</dbReference>
<dbReference type="InterPro" id="IPR007074">
    <property type="entry name" value="LicD/FKTN/FKRP_NTP_transf"/>
</dbReference>
<keyword evidence="3" id="KW-1185">Reference proteome</keyword>
<dbReference type="PANTHER" id="PTHR43404">
    <property type="entry name" value="LIPOPOLYSACCHARIDE CHOLINEPHOSPHOTRANSFERASE LICD"/>
    <property type="match status" value="1"/>
</dbReference>
<proteinExistence type="predicted"/>
<accession>A0ABN0AYK9</accession>
<comment type="caution">
    <text evidence="2">The sequence shown here is derived from an EMBL/GenBank/DDBJ whole genome shotgun (WGS) entry which is preliminary data.</text>
</comment>
<organism evidence="2 3">
    <name type="scientific">Fannyhessea vaginae PB189-T1-4</name>
    <dbReference type="NCBI Taxonomy" id="866774"/>
    <lineage>
        <taxon>Bacteria</taxon>
        <taxon>Bacillati</taxon>
        <taxon>Actinomycetota</taxon>
        <taxon>Coriobacteriia</taxon>
        <taxon>Coriobacteriales</taxon>
        <taxon>Atopobiaceae</taxon>
        <taxon>Fannyhessea</taxon>
    </lineage>
</organism>
<reference evidence="2 3" key="1">
    <citation type="submission" date="2010-08" db="EMBL/GenBank/DDBJ databases">
        <authorList>
            <person name="Durkin A.S."/>
            <person name="Madupu R."/>
            <person name="Torralba M."/>
            <person name="Gillis M."/>
            <person name="Methe B."/>
            <person name="Sutton G."/>
            <person name="Nelson K.E."/>
        </authorList>
    </citation>
    <scope>NUCLEOTIDE SEQUENCE [LARGE SCALE GENOMIC DNA]</scope>
    <source>
        <strain evidence="2 3">PB189-T1-4</strain>
    </source>
</reference>
<name>A0ABN0AYK9_9ACTN</name>
<evidence type="ECO:0000259" key="1">
    <source>
        <dbReference type="Pfam" id="PF04991"/>
    </source>
</evidence>
<sequence>MTEYDDETLHHVQRLELMILKDFIQVCVTHKLTYFAYGGTGIGAFRHKGFIPWDDDIDVCLPARDYDTLLSVFEQEYADKYEVINAHKNPMYPLPTSRIMIKGTQFCEEALKDLPLSLGIFLDIYELDPISDNEAEFRKQARRAWFWSHLRLLKLIPRPTIVYHGFKGALVRAATYAAGALVQLIPISLERCVENETRARRMYMDTPTNRIAYMNDTTPYNLVWTHDEVYPLKQLEFEGMMVNFPANIHEHLTAFYGDYMQMPPVEQRKNHYPARLEFGNW</sequence>
<dbReference type="Pfam" id="PF04991">
    <property type="entry name" value="LicD"/>
    <property type="match status" value="1"/>
</dbReference>
<dbReference type="EMBL" id="AEDQ01000033">
    <property type="protein sequence ID" value="EFL43577.1"/>
    <property type="molecule type" value="Genomic_DNA"/>
</dbReference>
<dbReference type="PANTHER" id="PTHR43404:SF2">
    <property type="entry name" value="LIPOPOLYSACCHARIDE CHOLINEPHOSPHOTRANSFERASE LICD"/>
    <property type="match status" value="1"/>
</dbReference>
<dbReference type="RefSeq" id="WP_006304699.1">
    <property type="nucleotide sequence ID" value="NZ_AEDQ01000033.1"/>
</dbReference>
<gene>
    <name evidence="2" type="ORF">HMPREF9248_0702</name>
</gene>
<dbReference type="Proteomes" id="UP000004431">
    <property type="component" value="Unassembled WGS sequence"/>
</dbReference>
<evidence type="ECO:0000313" key="3">
    <source>
        <dbReference type="Proteomes" id="UP000004431"/>
    </source>
</evidence>
<feature type="domain" description="LicD/FKTN/FKRP nucleotidyltransferase" evidence="1">
    <location>
        <begin position="27"/>
        <end position="257"/>
    </location>
</feature>